<organism evidence="1 2">
    <name type="scientific">Mycena rosella</name>
    <name type="common">Pink bonnet</name>
    <name type="synonym">Agaricus rosellus</name>
    <dbReference type="NCBI Taxonomy" id="1033263"/>
    <lineage>
        <taxon>Eukaryota</taxon>
        <taxon>Fungi</taxon>
        <taxon>Dikarya</taxon>
        <taxon>Basidiomycota</taxon>
        <taxon>Agaricomycotina</taxon>
        <taxon>Agaricomycetes</taxon>
        <taxon>Agaricomycetidae</taxon>
        <taxon>Agaricales</taxon>
        <taxon>Marasmiineae</taxon>
        <taxon>Mycenaceae</taxon>
        <taxon>Mycena</taxon>
    </lineage>
</organism>
<accession>A0AAD7C9S1</accession>
<protein>
    <submittedName>
        <fullName evidence="1">Uncharacterized protein</fullName>
    </submittedName>
</protein>
<evidence type="ECO:0000313" key="1">
    <source>
        <dbReference type="EMBL" id="KAJ7643242.1"/>
    </source>
</evidence>
<sequence length="248" mass="27214">MNIIHKILGARKRPAQTSKLHPYERATTPPPPPRVVFFTISPSAAAAATVTHGAHPVDSDYAQVPPFFRAPTQSPTPVLVFDADLTDIDYNSHNLAPPAAALAPTPSDNGADNFKHTILLINATLQAILDDPDSYIIRNMVAVFLRTCDSLLVGKGHADFLNKLQDVKDIVRTMRRDVLLYLRQPSGIPLCISTELEQLIGEGVIWGITNQKEDREDFLGFMIPAMNWALCEAYEQTVLSYPSLASVG</sequence>
<reference evidence="1" key="1">
    <citation type="submission" date="2023-03" db="EMBL/GenBank/DDBJ databases">
        <title>Massive genome expansion in bonnet fungi (Mycena s.s.) driven by repeated elements and novel gene families across ecological guilds.</title>
        <authorList>
            <consortium name="Lawrence Berkeley National Laboratory"/>
            <person name="Harder C.B."/>
            <person name="Miyauchi S."/>
            <person name="Viragh M."/>
            <person name="Kuo A."/>
            <person name="Thoen E."/>
            <person name="Andreopoulos B."/>
            <person name="Lu D."/>
            <person name="Skrede I."/>
            <person name="Drula E."/>
            <person name="Henrissat B."/>
            <person name="Morin E."/>
            <person name="Kohler A."/>
            <person name="Barry K."/>
            <person name="LaButti K."/>
            <person name="Morin E."/>
            <person name="Salamov A."/>
            <person name="Lipzen A."/>
            <person name="Mereny Z."/>
            <person name="Hegedus B."/>
            <person name="Baldrian P."/>
            <person name="Stursova M."/>
            <person name="Weitz H."/>
            <person name="Taylor A."/>
            <person name="Grigoriev I.V."/>
            <person name="Nagy L.G."/>
            <person name="Martin F."/>
            <person name="Kauserud H."/>
        </authorList>
    </citation>
    <scope>NUCLEOTIDE SEQUENCE</scope>
    <source>
        <strain evidence="1">CBHHK067</strain>
    </source>
</reference>
<proteinExistence type="predicted"/>
<comment type="caution">
    <text evidence="1">The sequence shown here is derived from an EMBL/GenBank/DDBJ whole genome shotgun (WGS) entry which is preliminary data.</text>
</comment>
<evidence type="ECO:0000313" key="2">
    <source>
        <dbReference type="Proteomes" id="UP001221757"/>
    </source>
</evidence>
<gene>
    <name evidence="1" type="ORF">B0H17DRAFT_459869</name>
</gene>
<dbReference type="Proteomes" id="UP001221757">
    <property type="component" value="Unassembled WGS sequence"/>
</dbReference>
<dbReference type="EMBL" id="JARKIE010000407">
    <property type="protein sequence ID" value="KAJ7643242.1"/>
    <property type="molecule type" value="Genomic_DNA"/>
</dbReference>
<dbReference type="AlphaFoldDB" id="A0AAD7C9S1"/>
<keyword evidence="2" id="KW-1185">Reference proteome</keyword>
<name>A0AAD7C9S1_MYCRO</name>